<keyword evidence="7" id="KW-1185">Reference proteome</keyword>
<evidence type="ECO:0000256" key="2">
    <source>
        <dbReference type="ARBA" id="ARBA00022692"/>
    </source>
</evidence>
<organism evidence="6 7">
    <name type="scientific">Rhinopomastus cyanomelas</name>
    <name type="common">Common scimitarbill</name>
    <dbReference type="NCBI Taxonomy" id="113115"/>
    <lineage>
        <taxon>Eukaryota</taxon>
        <taxon>Metazoa</taxon>
        <taxon>Chordata</taxon>
        <taxon>Craniata</taxon>
        <taxon>Vertebrata</taxon>
        <taxon>Euteleostomi</taxon>
        <taxon>Archelosauria</taxon>
        <taxon>Archosauria</taxon>
        <taxon>Dinosauria</taxon>
        <taxon>Saurischia</taxon>
        <taxon>Theropoda</taxon>
        <taxon>Coelurosauria</taxon>
        <taxon>Aves</taxon>
        <taxon>Neognathae</taxon>
        <taxon>Neoaves</taxon>
        <taxon>Telluraves</taxon>
        <taxon>Coraciimorphae</taxon>
        <taxon>Bucerotiformes</taxon>
        <taxon>Rhinopomastidae</taxon>
        <taxon>Rhinopomastus</taxon>
    </lineage>
</organism>
<comment type="subcellular location">
    <subcellularLocation>
        <location evidence="1">Nucleus inner membrane</location>
    </subcellularLocation>
</comment>
<keyword evidence="3" id="KW-1133">Transmembrane helix</keyword>
<evidence type="ECO:0000313" key="6">
    <source>
        <dbReference type="EMBL" id="NXN94529.1"/>
    </source>
</evidence>
<keyword evidence="2" id="KW-0812">Transmembrane</keyword>
<dbReference type="GO" id="GO:0005637">
    <property type="term" value="C:nuclear inner membrane"/>
    <property type="evidence" value="ECO:0007669"/>
    <property type="project" value="UniProtKB-SubCell"/>
</dbReference>
<sequence>SLGHCWPLQDSQADVLIHLPVKLRPTAITIQHMPEAAALLDISSAPRSFTVAVSLCWALGWGLVAGGKSTMGETLVSHVWDSGVFSLQTRTHKAFRALKLTVWKTWGQRGYTCIYQLQVHGK</sequence>
<dbReference type="InterPro" id="IPR045119">
    <property type="entry name" value="SUN1-5"/>
</dbReference>
<evidence type="ECO:0000256" key="4">
    <source>
        <dbReference type="ARBA" id="ARBA00023136"/>
    </source>
</evidence>
<dbReference type="GO" id="GO:0043495">
    <property type="term" value="F:protein-membrane adaptor activity"/>
    <property type="evidence" value="ECO:0007669"/>
    <property type="project" value="TreeGrafter"/>
</dbReference>
<dbReference type="AlphaFoldDB" id="A0A7L1N553"/>
<dbReference type="Proteomes" id="UP000565785">
    <property type="component" value="Unassembled WGS sequence"/>
</dbReference>
<evidence type="ECO:0000313" key="7">
    <source>
        <dbReference type="Proteomes" id="UP000565785"/>
    </source>
</evidence>
<dbReference type="PANTHER" id="PTHR12911:SF24">
    <property type="entry name" value="SUN DOMAIN-CONTAINING PROTEIN 3"/>
    <property type="match status" value="1"/>
</dbReference>
<reference evidence="6 7" key="1">
    <citation type="submission" date="2019-09" db="EMBL/GenBank/DDBJ databases">
        <title>Bird 10,000 Genomes (B10K) Project - Family phase.</title>
        <authorList>
            <person name="Zhang G."/>
        </authorList>
    </citation>
    <scope>NUCLEOTIDE SEQUENCE [LARGE SCALE GENOMIC DNA]</scope>
    <source>
        <strain evidence="6">B10K-DU-002-35</strain>
        <tissue evidence="6">Muscle</tissue>
    </source>
</reference>
<dbReference type="EMBL" id="VXBP01002786">
    <property type="protein sequence ID" value="NXN94529.1"/>
    <property type="molecule type" value="Genomic_DNA"/>
</dbReference>
<comment type="caution">
    <text evidence="6">The sequence shown here is derived from an EMBL/GenBank/DDBJ whole genome shotgun (WGS) entry which is preliminary data.</text>
</comment>
<dbReference type="Gene3D" id="2.60.120.260">
    <property type="entry name" value="Galactose-binding domain-like"/>
    <property type="match status" value="1"/>
</dbReference>
<evidence type="ECO:0000256" key="1">
    <source>
        <dbReference type="ARBA" id="ARBA00004540"/>
    </source>
</evidence>
<feature type="non-terminal residue" evidence="6">
    <location>
        <position position="1"/>
    </location>
</feature>
<dbReference type="Pfam" id="PF07738">
    <property type="entry name" value="Sad1_UNC"/>
    <property type="match status" value="1"/>
</dbReference>
<evidence type="ECO:0000259" key="5">
    <source>
        <dbReference type="PROSITE" id="PS51469"/>
    </source>
</evidence>
<gene>
    <name evidence="6" type="primary">Sun1_2</name>
    <name evidence="6" type="ORF">RHICYA_R01622</name>
</gene>
<dbReference type="PROSITE" id="PS51469">
    <property type="entry name" value="SUN"/>
    <property type="match status" value="1"/>
</dbReference>
<name>A0A7L1N553_RHICY</name>
<dbReference type="PANTHER" id="PTHR12911">
    <property type="entry name" value="SAD1/UNC-84-LIKE PROTEIN-RELATED"/>
    <property type="match status" value="1"/>
</dbReference>
<proteinExistence type="predicted"/>
<dbReference type="GO" id="GO:0034993">
    <property type="term" value="C:meiotic nuclear membrane microtubule tethering complex"/>
    <property type="evidence" value="ECO:0007669"/>
    <property type="project" value="TreeGrafter"/>
</dbReference>
<feature type="domain" description="SUN" evidence="5">
    <location>
        <begin position="1"/>
        <end position="122"/>
    </location>
</feature>
<evidence type="ECO:0000256" key="3">
    <source>
        <dbReference type="ARBA" id="ARBA00022989"/>
    </source>
</evidence>
<keyword evidence="4" id="KW-0472">Membrane</keyword>
<accession>A0A7L1N553</accession>
<dbReference type="InterPro" id="IPR012919">
    <property type="entry name" value="SUN_dom"/>
</dbReference>
<protein>
    <submittedName>
        <fullName evidence="6">SUN1 protein</fullName>
    </submittedName>
</protein>
<dbReference type="OrthoDB" id="342281at2759"/>
<feature type="non-terminal residue" evidence="6">
    <location>
        <position position="122"/>
    </location>
</feature>